<evidence type="ECO:0000313" key="2">
    <source>
        <dbReference type="EMBL" id="OAM91557.1"/>
    </source>
</evidence>
<dbReference type="EMBL" id="LRRQ01000023">
    <property type="protein sequence ID" value="OAM91557.1"/>
    <property type="molecule type" value="Genomic_DNA"/>
</dbReference>
<name>A0A178IQA8_9BACT</name>
<dbReference type="OrthoDB" id="121203at2"/>
<evidence type="ECO:0000313" key="3">
    <source>
        <dbReference type="Proteomes" id="UP000078486"/>
    </source>
</evidence>
<protein>
    <submittedName>
        <fullName evidence="2">DNA-binding protein</fullName>
    </submittedName>
</protein>
<reference evidence="2 3" key="1">
    <citation type="submission" date="2016-01" db="EMBL/GenBank/DDBJ databases">
        <title>High potential of lignocellulose degradation of a new Verrucomicrobia species.</title>
        <authorList>
            <person name="Wang Y."/>
            <person name="Shi Y."/>
            <person name="Qiu Z."/>
            <person name="Liu S."/>
            <person name="Yang H."/>
        </authorList>
    </citation>
    <scope>NUCLEOTIDE SEQUENCE [LARGE SCALE GENOMIC DNA]</scope>
    <source>
        <strain evidence="2 3">TSB47</strain>
    </source>
</reference>
<dbReference type="Gene3D" id="3.40.50.1010">
    <property type="entry name" value="5'-nuclease"/>
    <property type="match status" value="1"/>
</dbReference>
<proteinExistence type="predicted"/>
<dbReference type="SUPFAM" id="SSF88723">
    <property type="entry name" value="PIN domain-like"/>
    <property type="match status" value="1"/>
</dbReference>
<keyword evidence="3" id="KW-1185">Reference proteome</keyword>
<dbReference type="Pfam" id="PF01850">
    <property type="entry name" value="PIN"/>
    <property type="match status" value="1"/>
</dbReference>
<evidence type="ECO:0000259" key="1">
    <source>
        <dbReference type="Pfam" id="PF01850"/>
    </source>
</evidence>
<dbReference type="GO" id="GO:0003677">
    <property type="term" value="F:DNA binding"/>
    <property type="evidence" value="ECO:0007669"/>
    <property type="project" value="UniProtKB-KW"/>
</dbReference>
<comment type="caution">
    <text evidence="2">The sequence shown here is derived from an EMBL/GenBank/DDBJ whole genome shotgun (WGS) entry which is preliminary data.</text>
</comment>
<dbReference type="Proteomes" id="UP000078486">
    <property type="component" value="Unassembled WGS sequence"/>
</dbReference>
<dbReference type="AlphaFoldDB" id="A0A178IQA8"/>
<keyword evidence="2" id="KW-0238">DNA-binding</keyword>
<organism evidence="2 3">
    <name type="scientific">Termitidicoccus mucosus</name>
    <dbReference type="NCBI Taxonomy" id="1184151"/>
    <lineage>
        <taxon>Bacteria</taxon>
        <taxon>Pseudomonadati</taxon>
        <taxon>Verrucomicrobiota</taxon>
        <taxon>Opitutia</taxon>
        <taxon>Opitutales</taxon>
        <taxon>Opitutaceae</taxon>
        <taxon>Termitidicoccus</taxon>
    </lineage>
</organism>
<gene>
    <name evidence="2" type="ORF">AW736_02655</name>
</gene>
<sequence length="148" mass="16527">MKIYADTSFLASLYNDKDTRHGEAVTIAQAWTKPPRLPLTPFGMLELRNVLSRLQHKGQLRPGDARMCEQFVKEDLRDGILEPRPLRAYEWMEAAMDVTARVTPLTGTRTLDAMHIALAKLNGAKTFLSFDANQRKAAQASGFALLPA</sequence>
<dbReference type="InterPro" id="IPR002716">
    <property type="entry name" value="PIN_dom"/>
</dbReference>
<dbReference type="RefSeq" id="WP_068768730.1">
    <property type="nucleotide sequence ID" value="NZ_CP109796.1"/>
</dbReference>
<feature type="domain" description="PIN" evidence="1">
    <location>
        <begin position="3"/>
        <end position="138"/>
    </location>
</feature>
<dbReference type="InterPro" id="IPR029060">
    <property type="entry name" value="PIN-like_dom_sf"/>
</dbReference>
<dbReference type="CDD" id="cd09874">
    <property type="entry name" value="PIN_MT3492-like"/>
    <property type="match status" value="1"/>
</dbReference>
<accession>A0A178IQA8</accession>